<evidence type="ECO:0000256" key="3">
    <source>
        <dbReference type="ARBA" id="ARBA00022692"/>
    </source>
</evidence>
<evidence type="ECO:0000313" key="8">
    <source>
        <dbReference type="EMBL" id="KAF7211411.1"/>
    </source>
</evidence>
<evidence type="ECO:0000313" key="11">
    <source>
        <dbReference type="Proteomes" id="UP000694548"/>
    </source>
</evidence>
<evidence type="ECO:0000256" key="6">
    <source>
        <dbReference type="SAM" id="MobiDB-lite"/>
    </source>
</evidence>
<organism evidence="9">
    <name type="scientific">Nothobranchius furzeri</name>
    <name type="common">Turquoise killifish</name>
    <dbReference type="NCBI Taxonomy" id="105023"/>
    <lineage>
        <taxon>Eukaryota</taxon>
        <taxon>Metazoa</taxon>
        <taxon>Chordata</taxon>
        <taxon>Craniata</taxon>
        <taxon>Vertebrata</taxon>
        <taxon>Euteleostomi</taxon>
        <taxon>Actinopterygii</taxon>
        <taxon>Neopterygii</taxon>
        <taxon>Teleostei</taxon>
        <taxon>Neoteleostei</taxon>
        <taxon>Acanthomorphata</taxon>
        <taxon>Ovalentaria</taxon>
        <taxon>Atherinomorphae</taxon>
        <taxon>Cyprinodontiformes</taxon>
        <taxon>Nothobranchiidae</taxon>
        <taxon>Nothobranchius</taxon>
    </lineage>
</organism>
<dbReference type="Pfam" id="PF10190">
    <property type="entry name" value="Tmemb_170"/>
    <property type="match status" value="1"/>
</dbReference>
<reference evidence="8" key="4">
    <citation type="submission" date="2020-03" db="EMBL/GenBank/DDBJ databases">
        <title>Intra-Species Differences in Population Size shape Life History and Genome Evolution.</title>
        <authorList>
            <person name="Willemsen D."/>
            <person name="Cui R."/>
            <person name="Valenzano D.R."/>
        </authorList>
    </citation>
    <scope>NUCLEOTIDE SEQUENCE</scope>
    <source>
        <strain evidence="8">GRZ</strain>
        <tissue evidence="8">Whole</tissue>
    </source>
</reference>
<comment type="subcellular location">
    <subcellularLocation>
        <location evidence="1">Membrane</location>
        <topology evidence="1">Multi-pass membrane protein</topology>
    </subcellularLocation>
</comment>
<comment type="similarity">
    <text evidence="2">Belongs to the TMEM170 family.</text>
</comment>
<dbReference type="EMBL" id="HADY01014057">
    <property type="protein sequence ID" value="SBP52542.1"/>
    <property type="molecule type" value="Transcribed_RNA"/>
</dbReference>
<dbReference type="AlphaFoldDB" id="A0A1A8ABQ4"/>
<dbReference type="PANTHER" id="PTHR22779">
    <property type="entry name" value="SD17342P"/>
    <property type="match status" value="1"/>
</dbReference>
<dbReference type="OrthoDB" id="13807at2759"/>
<accession>A0A1A8ABQ4</accession>
<protein>
    <submittedName>
        <fullName evidence="8">Transcript variant X3</fullName>
    </submittedName>
    <submittedName>
        <fullName evidence="9 10">Transmembrane protein 170B</fullName>
    </submittedName>
</protein>
<dbReference type="Proteomes" id="UP000694548">
    <property type="component" value="Chromosome sgr19"/>
</dbReference>
<feature type="transmembrane region" description="Helical" evidence="7">
    <location>
        <begin position="80"/>
        <end position="104"/>
    </location>
</feature>
<evidence type="ECO:0000256" key="4">
    <source>
        <dbReference type="ARBA" id="ARBA00022989"/>
    </source>
</evidence>
<gene>
    <name evidence="9 10" type="primary">TMEM170B</name>
    <name evidence="8" type="synonym">tmem170b</name>
    <name evidence="8" type="ORF">G4P62_017518</name>
</gene>
<feature type="region of interest" description="Disordered" evidence="6">
    <location>
        <begin position="1"/>
        <end position="20"/>
    </location>
</feature>
<sequence length="140" mass="15441">MPLSKARFSYSTRRGASPGGGSMSVNLSVQQVLSLWVQGSSLQQFPEMWYWVFLWCLFSSLVVHGAAGLLMLIVLQRHKWGRLITLVLVSTGFLASLSGAVVTTQRSGLMMMMMRRMMKGCLLPTCSSPTCLFIITTNDG</sequence>
<dbReference type="InterPro" id="IPR019334">
    <property type="entry name" value="TMEM170A/B/YPR153W-like"/>
</dbReference>
<evidence type="ECO:0000256" key="7">
    <source>
        <dbReference type="SAM" id="Phobius"/>
    </source>
</evidence>
<dbReference type="GeneID" id="107394952"/>
<keyword evidence="3 7" id="KW-0812">Transmembrane</keyword>
<dbReference type="Bgee" id="ENSNFUG00015022857">
    <property type="expression patterns" value="Expressed in brain"/>
</dbReference>
<name>A0A1A8ABQ4_NOTFU</name>
<dbReference type="Ensembl" id="ENSNFUT00015050640.1">
    <property type="protein sequence ID" value="ENSNFUP00015048531.1"/>
    <property type="gene ID" value="ENSNFUG00015022857.1"/>
</dbReference>
<keyword evidence="4 7" id="KW-1133">Transmembrane helix</keyword>
<dbReference type="GeneTree" id="ENSGT00940000160424"/>
<dbReference type="CTD" id="100113407"/>
<proteinExistence type="inferred from homology"/>
<dbReference type="GO" id="GO:0005886">
    <property type="term" value="C:plasma membrane"/>
    <property type="evidence" value="ECO:0007669"/>
    <property type="project" value="TreeGrafter"/>
</dbReference>
<evidence type="ECO:0000313" key="10">
    <source>
        <dbReference type="Ensembl" id="ENSNFUP00015048531.1"/>
    </source>
</evidence>
<dbReference type="GO" id="GO:0090090">
    <property type="term" value="P:negative regulation of canonical Wnt signaling pathway"/>
    <property type="evidence" value="ECO:0007669"/>
    <property type="project" value="TreeGrafter"/>
</dbReference>
<keyword evidence="5 7" id="KW-0472">Membrane</keyword>
<dbReference type="EMBL" id="JAAVVJ010000012">
    <property type="protein sequence ID" value="KAF7211411.1"/>
    <property type="molecule type" value="Genomic_DNA"/>
</dbReference>
<keyword evidence="11" id="KW-1185">Reference proteome</keyword>
<evidence type="ECO:0000256" key="2">
    <source>
        <dbReference type="ARBA" id="ARBA00006325"/>
    </source>
</evidence>
<dbReference type="PANTHER" id="PTHR22779:SF4">
    <property type="entry name" value="TRANSMEMBRANE PROTEIN 170B"/>
    <property type="match status" value="1"/>
</dbReference>
<evidence type="ECO:0000256" key="5">
    <source>
        <dbReference type="ARBA" id="ARBA00023136"/>
    </source>
</evidence>
<reference evidence="10" key="1">
    <citation type="submission" date="2014-08" db="EMBL/GenBank/DDBJ databases">
        <authorList>
            <person name="Senf B."/>
            <person name="Petzold A."/>
            <person name="Downie B.R."/>
            <person name="Koch P."/>
            <person name="Platzer M."/>
        </authorList>
    </citation>
    <scope>NUCLEOTIDE SEQUENCE [LARGE SCALE GENOMIC DNA]</scope>
    <source>
        <strain evidence="10">GRZ</strain>
    </source>
</reference>
<dbReference type="Proteomes" id="UP000822369">
    <property type="component" value="Chromosome 12"/>
</dbReference>
<reference evidence="10" key="5">
    <citation type="submission" date="2025-05" db="UniProtKB">
        <authorList>
            <consortium name="Ensembl"/>
        </authorList>
    </citation>
    <scope>IDENTIFICATION</scope>
</reference>
<evidence type="ECO:0000313" key="9">
    <source>
        <dbReference type="EMBL" id="SBP52542.1"/>
    </source>
</evidence>
<dbReference type="RefSeq" id="XP_015829667.1">
    <property type="nucleotide sequence ID" value="XM_015974181.3"/>
</dbReference>
<reference evidence="9" key="2">
    <citation type="submission" date="2016-05" db="EMBL/GenBank/DDBJ databases">
        <authorList>
            <person name="Lavstsen T."/>
            <person name="Jespersen J.S."/>
        </authorList>
    </citation>
    <scope>NUCLEOTIDE SEQUENCE</scope>
    <source>
        <tissue evidence="9">Brain</tissue>
    </source>
</reference>
<evidence type="ECO:0000256" key="1">
    <source>
        <dbReference type="ARBA" id="ARBA00004141"/>
    </source>
</evidence>
<feature type="transmembrane region" description="Helical" evidence="7">
    <location>
        <begin position="48"/>
        <end position="74"/>
    </location>
</feature>
<reference evidence="9" key="3">
    <citation type="submission" date="2016-06" db="EMBL/GenBank/DDBJ databases">
        <title>The genome of a short-lived fish provides insights into sex chromosome evolution and the genetic control of aging.</title>
        <authorList>
            <person name="Reichwald K."/>
            <person name="Felder M."/>
            <person name="Petzold A."/>
            <person name="Koch P."/>
            <person name="Groth M."/>
            <person name="Platzer M."/>
        </authorList>
    </citation>
    <scope>NUCLEOTIDE SEQUENCE</scope>
    <source>
        <tissue evidence="9">Brain</tissue>
    </source>
</reference>